<dbReference type="Pfam" id="PF03155">
    <property type="entry name" value="Alg6_Alg8"/>
    <property type="match status" value="2"/>
</dbReference>
<dbReference type="Proteomes" id="UP000236333">
    <property type="component" value="Unassembled WGS sequence"/>
</dbReference>
<evidence type="ECO:0000256" key="8">
    <source>
        <dbReference type="ARBA" id="ARBA00022989"/>
    </source>
</evidence>
<protein>
    <recommendedName>
        <fullName evidence="10">Alpha-1,3-glucosyltransferase</fullName>
        <ecNumber evidence="10">2.4.1.-</ecNumber>
    </recommendedName>
</protein>
<feature type="transmembrane region" description="Helical" evidence="10">
    <location>
        <begin position="307"/>
        <end position="330"/>
    </location>
</feature>
<gene>
    <name evidence="13" type="ORF">TSOC_004233</name>
</gene>
<comment type="subcellular location">
    <subcellularLocation>
        <location evidence="1 10">Endoplasmic reticulum membrane</location>
        <topology evidence="1 10">Multi-pass membrane protein</topology>
    </subcellularLocation>
</comment>
<sequence>MLLTTNACLQLAVVATALKLLLVPAYHSTDFEVHRNWLAITHSLPISKWYTEATSEWTLDYPPFFAWFEWLLSQVARRVDPAMLVVQNLEYASAGTVLFQVRDLIRNELDRALIRALLPMALDAVRSPTAARRFLLLSTAGHYGLLPLLFRPQEHAPKVLLVLSYCLVCAAALRSLHARGGEGGGDGGGGGSSSANAEQQQLQKAQQQGQQQQGQQRPQAAVSTPPRGARQQQGGGGRGSPVQGPPAAPPAAPGKEPSKDGVRQGLGLGRWAAVGYLIGFVALEAYVSLLHGWLVVGGWRLAERLPFLPLMATSLYCSVGVLWVWAAMAAEWVGQLRAGRRVFA</sequence>
<keyword evidence="8 10" id="KW-1133">Transmembrane helix</keyword>
<organism evidence="13 14">
    <name type="scientific">Tetrabaena socialis</name>
    <dbReference type="NCBI Taxonomy" id="47790"/>
    <lineage>
        <taxon>Eukaryota</taxon>
        <taxon>Viridiplantae</taxon>
        <taxon>Chlorophyta</taxon>
        <taxon>core chlorophytes</taxon>
        <taxon>Chlorophyceae</taxon>
        <taxon>CS clade</taxon>
        <taxon>Chlamydomonadales</taxon>
        <taxon>Tetrabaenaceae</taxon>
        <taxon>Tetrabaena</taxon>
    </lineage>
</organism>
<dbReference type="InterPro" id="IPR004856">
    <property type="entry name" value="Glyco_trans_ALG6/ALG8"/>
</dbReference>
<dbReference type="UniPathway" id="UPA00378"/>
<feature type="chain" id="PRO_5014461162" description="Alpha-1,3-glucosyltransferase" evidence="12">
    <location>
        <begin position="18"/>
        <end position="344"/>
    </location>
</feature>
<proteinExistence type="inferred from homology"/>
<comment type="pathway">
    <text evidence="2 10">Protein modification; protein glycosylation.</text>
</comment>
<evidence type="ECO:0000256" key="9">
    <source>
        <dbReference type="ARBA" id="ARBA00023136"/>
    </source>
</evidence>
<evidence type="ECO:0000256" key="12">
    <source>
        <dbReference type="SAM" id="SignalP"/>
    </source>
</evidence>
<feature type="signal peptide" evidence="12">
    <location>
        <begin position="1"/>
        <end position="17"/>
    </location>
</feature>
<feature type="compositionally biased region" description="Gly residues" evidence="11">
    <location>
        <begin position="182"/>
        <end position="192"/>
    </location>
</feature>
<keyword evidence="9 10" id="KW-0472">Membrane</keyword>
<keyword evidence="7 10" id="KW-0256">Endoplasmic reticulum</keyword>
<evidence type="ECO:0000313" key="13">
    <source>
        <dbReference type="EMBL" id="PNH09192.1"/>
    </source>
</evidence>
<feature type="region of interest" description="Disordered" evidence="11">
    <location>
        <begin position="182"/>
        <end position="262"/>
    </location>
</feature>
<feature type="compositionally biased region" description="Pro residues" evidence="11">
    <location>
        <begin position="243"/>
        <end position="252"/>
    </location>
</feature>
<keyword evidence="5 10" id="KW-0808">Transferase</keyword>
<reference evidence="13 14" key="1">
    <citation type="journal article" date="2017" name="Mol. Biol. Evol.">
        <title>The 4-celled Tetrabaena socialis nuclear genome reveals the essential components for genetic control of cell number at the origin of multicellularity in the volvocine lineage.</title>
        <authorList>
            <person name="Featherston J."/>
            <person name="Arakaki Y."/>
            <person name="Hanschen E.R."/>
            <person name="Ferris P.J."/>
            <person name="Michod R.E."/>
            <person name="Olson B.J.S.C."/>
            <person name="Nozaki H."/>
            <person name="Durand P.M."/>
        </authorList>
    </citation>
    <scope>NUCLEOTIDE SEQUENCE [LARGE SCALE GENOMIC DNA]</scope>
    <source>
        <strain evidence="13 14">NIES-571</strain>
    </source>
</reference>
<comment type="similarity">
    <text evidence="3 10">Belongs to the ALG6/ALG8 glucosyltransferase family.</text>
</comment>
<dbReference type="GO" id="GO:0005789">
    <property type="term" value="C:endoplasmic reticulum membrane"/>
    <property type="evidence" value="ECO:0007669"/>
    <property type="project" value="UniProtKB-SubCell"/>
</dbReference>
<evidence type="ECO:0000256" key="4">
    <source>
        <dbReference type="ARBA" id="ARBA00022676"/>
    </source>
</evidence>
<evidence type="ECO:0000256" key="11">
    <source>
        <dbReference type="SAM" id="MobiDB-lite"/>
    </source>
</evidence>
<evidence type="ECO:0000256" key="1">
    <source>
        <dbReference type="ARBA" id="ARBA00004477"/>
    </source>
</evidence>
<dbReference type="PANTHER" id="PTHR12413">
    <property type="entry name" value="DOLICHYL GLYCOSYLTRANSFERASE"/>
    <property type="match status" value="1"/>
</dbReference>
<feature type="compositionally biased region" description="Low complexity" evidence="11">
    <location>
        <begin position="193"/>
        <end position="232"/>
    </location>
</feature>
<evidence type="ECO:0000256" key="6">
    <source>
        <dbReference type="ARBA" id="ARBA00022692"/>
    </source>
</evidence>
<evidence type="ECO:0000256" key="7">
    <source>
        <dbReference type="ARBA" id="ARBA00022824"/>
    </source>
</evidence>
<dbReference type="GO" id="GO:0006487">
    <property type="term" value="P:protein N-linked glycosylation"/>
    <property type="evidence" value="ECO:0007669"/>
    <property type="project" value="TreeGrafter"/>
</dbReference>
<keyword evidence="14" id="KW-1185">Reference proteome</keyword>
<evidence type="ECO:0000313" key="14">
    <source>
        <dbReference type="Proteomes" id="UP000236333"/>
    </source>
</evidence>
<comment type="caution">
    <text evidence="10">Lacks conserved residue(s) required for the propagation of feature annotation.</text>
</comment>
<evidence type="ECO:0000256" key="10">
    <source>
        <dbReference type="RuleBase" id="RU363110"/>
    </source>
</evidence>
<dbReference type="OrthoDB" id="1689333at2759"/>
<keyword evidence="4 10" id="KW-0328">Glycosyltransferase</keyword>
<name>A0A2J8A9I6_9CHLO</name>
<dbReference type="EC" id="2.4.1.-" evidence="10"/>
<evidence type="ECO:0000256" key="3">
    <source>
        <dbReference type="ARBA" id="ARBA00008715"/>
    </source>
</evidence>
<keyword evidence="12" id="KW-0732">Signal</keyword>
<evidence type="ECO:0000256" key="5">
    <source>
        <dbReference type="ARBA" id="ARBA00022679"/>
    </source>
</evidence>
<dbReference type="EMBL" id="PGGS01000100">
    <property type="protein sequence ID" value="PNH09192.1"/>
    <property type="molecule type" value="Genomic_DNA"/>
</dbReference>
<accession>A0A2J8A9I6</accession>
<dbReference type="GO" id="GO:0042283">
    <property type="term" value="F:dolichyl pyrophosphate Glc1Man9GlcNAc2 alpha-1,3-glucosyltransferase activity"/>
    <property type="evidence" value="ECO:0007669"/>
    <property type="project" value="TreeGrafter"/>
</dbReference>
<keyword evidence="6 10" id="KW-0812">Transmembrane</keyword>
<feature type="transmembrane region" description="Helical" evidence="10">
    <location>
        <begin position="273"/>
        <end position="295"/>
    </location>
</feature>
<comment type="caution">
    <text evidence="13">The sequence shown here is derived from an EMBL/GenBank/DDBJ whole genome shotgun (WGS) entry which is preliminary data.</text>
</comment>
<evidence type="ECO:0000256" key="2">
    <source>
        <dbReference type="ARBA" id="ARBA00004922"/>
    </source>
</evidence>
<dbReference type="PANTHER" id="PTHR12413:SF2">
    <property type="entry name" value="DOLICHYL PYROPHOSPHATE GLC1MAN9GLCNAC2 ALPHA-1,3-GLUCOSYLTRANSFERASE-RELATED"/>
    <property type="match status" value="1"/>
</dbReference>
<dbReference type="AlphaFoldDB" id="A0A2J8A9I6"/>